<feature type="domain" description="LarA-like N-terminal" evidence="2">
    <location>
        <begin position="2"/>
        <end position="94"/>
    </location>
</feature>
<dbReference type="PANTHER" id="PTHR43814">
    <property type="entry name" value="ARGININOSUCCINATE LYASE"/>
    <property type="match status" value="1"/>
</dbReference>
<dbReference type="PRINTS" id="PR00149">
    <property type="entry name" value="FUMRATELYASE"/>
</dbReference>
<dbReference type="GO" id="GO:0042450">
    <property type="term" value="P:L-arginine biosynthetic process via ornithine"/>
    <property type="evidence" value="ECO:0007669"/>
    <property type="project" value="InterPro"/>
</dbReference>
<gene>
    <name evidence="3" type="ORF">S03H2_01305</name>
</gene>
<feature type="domain" description="Fumarate lyase N-terminal" evidence="1">
    <location>
        <begin position="123"/>
        <end position="317"/>
    </location>
</feature>
<evidence type="ECO:0008006" key="4">
    <source>
        <dbReference type="Google" id="ProtNLM"/>
    </source>
</evidence>
<dbReference type="InterPro" id="IPR022761">
    <property type="entry name" value="Fumarate_lyase_N"/>
</dbReference>
<dbReference type="AlphaFoldDB" id="X1EI16"/>
<proteinExistence type="predicted"/>
<dbReference type="PANTHER" id="PTHR43814:SF1">
    <property type="entry name" value="ARGININOSUCCINATE LYASE"/>
    <property type="match status" value="1"/>
</dbReference>
<dbReference type="Pfam" id="PF09861">
    <property type="entry name" value="Lar_N"/>
    <property type="match status" value="1"/>
</dbReference>
<reference evidence="3" key="1">
    <citation type="journal article" date="2014" name="Front. Microbiol.">
        <title>High frequency of phylogenetically diverse reductive dehalogenase-homologous genes in deep subseafloor sedimentary metagenomes.</title>
        <authorList>
            <person name="Kawai M."/>
            <person name="Futagami T."/>
            <person name="Toyoda A."/>
            <person name="Takaki Y."/>
            <person name="Nishi S."/>
            <person name="Hori S."/>
            <person name="Arai W."/>
            <person name="Tsubouchi T."/>
            <person name="Morono Y."/>
            <person name="Uchiyama I."/>
            <person name="Ito T."/>
            <person name="Fujiyama A."/>
            <person name="Inagaki F."/>
            <person name="Takami H."/>
        </authorList>
    </citation>
    <scope>NUCLEOTIDE SEQUENCE</scope>
    <source>
        <strain evidence="3">Expedition CK06-06</strain>
    </source>
</reference>
<dbReference type="InterPro" id="IPR008948">
    <property type="entry name" value="L-Aspartase-like"/>
</dbReference>
<evidence type="ECO:0000259" key="2">
    <source>
        <dbReference type="Pfam" id="PF09861"/>
    </source>
</evidence>
<organism evidence="3">
    <name type="scientific">marine sediment metagenome</name>
    <dbReference type="NCBI Taxonomy" id="412755"/>
    <lineage>
        <taxon>unclassified sequences</taxon>
        <taxon>metagenomes</taxon>
        <taxon>ecological metagenomes</taxon>
    </lineage>
</organism>
<dbReference type="GO" id="GO:0005829">
    <property type="term" value="C:cytosol"/>
    <property type="evidence" value="ECO:0007669"/>
    <property type="project" value="TreeGrafter"/>
</dbReference>
<comment type="caution">
    <text evidence="3">The sequence shown here is derived from an EMBL/GenBank/DDBJ whole genome shotgun (WGS) entry which is preliminary data.</text>
</comment>
<dbReference type="GO" id="GO:0004056">
    <property type="term" value="F:argininosuccinate lyase activity"/>
    <property type="evidence" value="ECO:0007669"/>
    <property type="project" value="InterPro"/>
</dbReference>
<dbReference type="Gene3D" id="3.40.50.11440">
    <property type="match status" value="1"/>
</dbReference>
<protein>
    <recommendedName>
        <fullName evidence="4">Fumarate lyase N-terminal domain-containing protein</fullName>
    </recommendedName>
</protein>
<accession>X1EI16</accession>
<dbReference type="SUPFAM" id="SSF48557">
    <property type="entry name" value="L-aspartase-like"/>
    <property type="match status" value="1"/>
</dbReference>
<dbReference type="InterPro" id="IPR000362">
    <property type="entry name" value="Fumarate_lyase_fam"/>
</dbReference>
<dbReference type="InterPro" id="IPR009049">
    <property type="entry name" value="Argininosuccinate_lyase"/>
</dbReference>
<dbReference type="InterPro" id="IPR018657">
    <property type="entry name" value="LarA-like_N"/>
</dbReference>
<name>X1EI16_9ZZZZ</name>
<dbReference type="Pfam" id="PF00206">
    <property type="entry name" value="Lyase_1"/>
    <property type="match status" value="1"/>
</dbReference>
<evidence type="ECO:0000259" key="1">
    <source>
        <dbReference type="Pfam" id="PF00206"/>
    </source>
</evidence>
<dbReference type="Gene3D" id="1.20.200.10">
    <property type="entry name" value="Fumarase/aspartase (Central domain)"/>
    <property type="match status" value="1"/>
</dbReference>
<dbReference type="GO" id="GO:0050043">
    <property type="term" value="F:lactate racemase activity"/>
    <property type="evidence" value="ECO:0007669"/>
    <property type="project" value="InterPro"/>
</dbReference>
<dbReference type="EMBL" id="BARU01000371">
    <property type="protein sequence ID" value="GAH19980.1"/>
    <property type="molecule type" value="Genomic_DNA"/>
</dbReference>
<sequence>MSREEIEHCFGKRLTERVTILNHEWKDEANFIYLGSTPRGIPVSINKIAHEADYLIGVGSIVPHSLAGYGGGAKIVQPGICSWETTGKTHLLAVERDDFFEVAGNSENEARLEMEEVARIAGLNFIVNVVLNGKGKIVKVVSGDPVKAHREGVKVARKVYEQKIPELADVIIARSRNDQIALDEKLFLREEISEILQLISNFQRVILEFAEKNRQVILPGYTHLQYAQPVLFSHHLLAYFWMLERDKLRLKDCYKRVNVLPLGVGALAGTSLPIDRAYVARLLNFPLITENSMDTVSDRDYIIEFLCCVALLMMHLSLSRIIHH</sequence>
<evidence type="ECO:0000313" key="3">
    <source>
        <dbReference type="EMBL" id="GAH19980.1"/>
    </source>
</evidence>
<dbReference type="PRINTS" id="PR00145">
    <property type="entry name" value="ARGSUCLYASE"/>
</dbReference>